<comment type="caution">
    <text evidence="1">The sequence shown here is derived from an EMBL/GenBank/DDBJ whole genome shotgun (WGS) entry which is preliminary data.</text>
</comment>
<proteinExistence type="predicted"/>
<evidence type="ECO:0000313" key="2">
    <source>
        <dbReference type="Proteomes" id="UP000824169"/>
    </source>
</evidence>
<sequence length="103" mass="12228">MDKQSSDFKTLIFDLANGSLDLEHFPVEESKYVENEYEEGKPCYKLYAGMYDAYERICHRLVKTDTEDRDVEIIINNLLEIGRHLSLKMYDYGWFFAKQIKSN</sequence>
<protein>
    <submittedName>
        <fullName evidence="1">Uncharacterized protein</fullName>
    </submittedName>
</protein>
<organism evidence="1 2">
    <name type="scientific">Candidatus Scatomonas pullistercoris</name>
    <dbReference type="NCBI Taxonomy" id="2840920"/>
    <lineage>
        <taxon>Bacteria</taxon>
        <taxon>Bacillati</taxon>
        <taxon>Bacillota</taxon>
        <taxon>Clostridia</taxon>
        <taxon>Lachnospirales</taxon>
        <taxon>Lachnospiraceae</taxon>
        <taxon>Lachnospiraceae incertae sedis</taxon>
        <taxon>Candidatus Scatomonas</taxon>
    </lineage>
</organism>
<accession>A0A9D1P2J6</accession>
<dbReference type="EMBL" id="DVOO01000015">
    <property type="protein sequence ID" value="HIV25289.1"/>
    <property type="molecule type" value="Genomic_DNA"/>
</dbReference>
<reference evidence="1" key="1">
    <citation type="submission" date="2020-10" db="EMBL/GenBank/DDBJ databases">
        <authorList>
            <person name="Gilroy R."/>
        </authorList>
    </citation>
    <scope>NUCLEOTIDE SEQUENCE</scope>
    <source>
        <strain evidence="1">CHK188-20938</strain>
    </source>
</reference>
<dbReference type="AlphaFoldDB" id="A0A9D1P2J6"/>
<gene>
    <name evidence="1" type="ORF">IAB71_05815</name>
</gene>
<name>A0A9D1P2J6_9FIRM</name>
<reference evidence="1" key="2">
    <citation type="journal article" date="2021" name="PeerJ">
        <title>Extensive microbial diversity within the chicken gut microbiome revealed by metagenomics and culture.</title>
        <authorList>
            <person name="Gilroy R."/>
            <person name="Ravi A."/>
            <person name="Getino M."/>
            <person name="Pursley I."/>
            <person name="Horton D.L."/>
            <person name="Alikhan N.F."/>
            <person name="Baker D."/>
            <person name="Gharbi K."/>
            <person name="Hall N."/>
            <person name="Watson M."/>
            <person name="Adriaenssens E.M."/>
            <person name="Foster-Nyarko E."/>
            <person name="Jarju S."/>
            <person name="Secka A."/>
            <person name="Antonio M."/>
            <person name="Oren A."/>
            <person name="Chaudhuri R.R."/>
            <person name="La Ragione R."/>
            <person name="Hildebrand F."/>
            <person name="Pallen M.J."/>
        </authorList>
    </citation>
    <scope>NUCLEOTIDE SEQUENCE</scope>
    <source>
        <strain evidence="1">CHK188-20938</strain>
    </source>
</reference>
<dbReference type="Proteomes" id="UP000824169">
    <property type="component" value="Unassembled WGS sequence"/>
</dbReference>
<evidence type="ECO:0000313" key="1">
    <source>
        <dbReference type="EMBL" id="HIV25289.1"/>
    </source>
</evidence>